<keyword evidence="6" id="KW-1185">Reference proteome</keyword>
<dbReference type="EMBL" id="JBEPNZ010000001">
    <property type="protein sequence ID" value="MET3944121.1"/>
    <property type="molecule type" value="Genomic_DNA"/>
</dbReference>
<dbReference type="Pfam" id="PF13276">
    <property type="entry name" value="HTH_21"/>
    <property type="match status" value="1"/>
</dbReference>
<name>A0ABV2NXJ7_9CORY</name>
<comment type="function">
    <text evidence="1">Involved in the transposition of the insertion sequence.</text>
</comment>
<dbReference type="InterPro" id="IPR001584">
    <property type="entry name" value="Integrase_cat-core"/>
</dbReference>
<dbReference type="InterPro" id="IPR025948">
    <property type="entry name" value="HTH-like_dom"/>
</dbReference>
<dbReference type="SUPFAM" id="SSF53098">
    <property type="entry name" value="Ribonuclease H-like"/>
    <property type="match status" value="1"/>
</dbReference>
<dbReference type="PANTHER" id="PTHR46889:SF5">
    <property type="entry name" value="INTEGRASE PROTEIN"/>
    <property type="match status" value="1"/>
</dbReference>
<dbReference type="PANTHER" id="PTHR46889">
    <property type="entry name" value="TRANSPOSASE INSF FOR INSERTION SEQUENCE IS3B-RELATED"/>
    <property type="match status" value="1"/>
</dbReference>
<evidence type="ECO:0000256" key="2">
    <source>
        <dbReference type="SAM" id="MobiDB-lite"/>
    </source>
</evidence>
<dbReference type="Gene3D" id="3.30.420.10">
    <property type="entry name" value="Ribonuclease H-like superfamily/Ribonuclease H"/>
    <property type="match status" value="1"/>
</dbReference>
<feature type="domain" description="Integrase catalytic" evidence="3">
    <location>
        <begin position="389"/>
        <end position="573"/>
    </location>
</feature>
<sequence>MPAAFPSDIRDGAIERFLAGSSAREVCSWVESVCSRRPSVHTVGNWVAAKRRGRTGDTARRTYSAETIAKVVARRLTSDSTLRDIAAEFDVNDTAALRWTRQYWPDEKQRDHAASMPFDKVYQATMNRVSNNRNAKRASQHHRADTTGKTGRKPRPVDEWLPGPGPIPDMDALPDDPAVLKKMLADERDRQRVKDAIIDVLMDGGDTQGKDRVRDGELSTAAKAAVVVALTDRYGFSVAKACGLVGVAPATFYYHQRTHTQVVQQRRQRRDALKPLILQAAAESGQSYGYRRIYAWLKIRGHTVSEKIVRALMAELGCRPPAKQAGKYSSYTGETDHKPANLLLMTPHTGSGSGSADGDAQADAARPVIAPSQYFTDHAAALGLTHDFHADAPWEKIGTDVTEIRCLDGKLFLSAAIDFYDGMPVAVTMSTSPDHGLVAEMIARIDKSKPDGAKPIIHSDRGGLYRSPRWVSLITDHTHNSLDCPACQADVWCSSRWRYIPSLSRKGTSGDNARTEGFFGTMKQELLKGRPVVSTMTVAQMRDYVDAYIDFYIHRRLKSTLGKGCTTIAEHRQALSA</sequence>
<comment type="caution">
    <text evidence="5">The sequence shown here is derived from an EMBL/GenBank/DDBJ whole genome shotgun (WGS) entry which is preliminary data.</text>
</comment>
<dbReference type="InterPro" id="IPR050900">
    <property type="entry name" value="Transposase_IS3/IS150/IS904"/>
</dbReference>
<dbReference type="PROSITE" id="PS50994">
    <property type="entry name" value="INTEGRASE"/>
    <property type="match status" value="1"/>
</dbReference>
<dbReference type="InterPro" id="IPR036397">
    <property type="entry name" value="RNaseH_sf"/>
</dbReference>
<dbReference type="EMBL" id="JBEPNZ010000001">
    <property type="protein sequence ID" value="MET3943597.1"/>
    <property type="molecule type" value="Genomic_DNA"/>
</dbReference>
<dbReference type="SUPFAM" id="SSF48295">
    <property type="entry name" value="TrpR-like"/>
    <property type="match status" value="1"/>
</dbReference>
<evidence type="ECO:0000313" key="4">
    <source>
        <dbReference type="EMBL" id="MET3943597.1"/>
    </source>
</evidence>
<dbReference type="InterPro" id="IPR010921">
    <property type="entry name" value="Trp_repressor/repl_initiator"/>
</dbReference>
<accession>A0ABV2NXJ7</accession>
<dbReference type="InterPro" id="IPR012337">
    <property type="entry name" value="RNaseH-like_sf"/>
</dbReference>
<evidence type="ECO:0000256" key="1">
    <source>
        <dbReference type="ARBA" id="ARBA00002286"/>
    </source>
</evidence>
<reference evidence="5 6" key="1">
    <citation type="submission" date="2024-06" db="EMBL/GenBank/DDBJ databases">
        <title>Sequencing the genomes of 1000 actinobacteria strains.</title>
        <authorList>
            <person name="Klenk H.-P."/>
        </authorList>
    </citation>
    <scope>NUCLEOTIDE SEQUENCE [LARGE SCALE GENOMIC DNA]</scope>
    <source>
        <strain evidence="5 6">DSM 44265</strain>
    </source>
</reference>
<dbReference type="Proteomes" id="UP001549139">
    <property type="component" value="Unassembled WGS sequence"/>
</dbReference>
<evidence type="ECO:0000313" key="6">
    <source>
        <dbReference type="Proteomes" id="UP001549139"/>
    </source>
</evidence>
<gene>
    <name evidence="4" type="ORF">JOF50_000396</name>
    <name evidence="5" type="ORF">JOF50_000920</name>
</gene>
<proteinExistence type="predicted"/>
<protein>
    <submittedName>
        <fullName evidence="5">Transposase</fullName>
    </submittedName>
</protein>
<organism evidence="5 6">
    <name type="scientific">Corynebacterium mucifaciens</name>
    <dbReference type="NCBI Taxonomy" id="57171"/>
    <lineage>
        <taxon>Bacteria</taxon>
        <taxon>Bacillati</taxon>
        <taxon>Actinomycetota</taxon>
        <taxon>Actinomycetes</taxon>
        <taxon>Mycobacteriales</taxon>
        <taxon>Corynebacteriaceae</taxon>
        <taxon>Corynebacterium</taxon>
    </lineage>
</organism>
<dbReference type="Pfam" id="PF13333">
    <property type="entry name" value="rve_2"/>
    <property type="match status" value="1"/>
</dbReference>
<evidence type="ECO:0000259" key="3">
    <source>
        <dbReference type="PROSITE" id="PS50994"/>
    </source>
</evidence>
<dbReference type="RefSeq" id="WP_354074327.1">
    <property type="nucleotide sequence ID" value="NZ_JBEPNZ010000001.1"/>
</dbReference>
<feature type="region of interest" description="Disordered" evidence="2">
    <location>
        <begin position="131"/>
        <end position="158"/>
    </location>
</feature>
<evidence type="ECO:0000313" key="5">
    <source>
        <dbReference type="EMBL" id="MET3944121.1"/>
    </source>
</evidence>